<dbReference type="EMBL" id="JACEIK010000717">
    <property type="protein sequence ID" value="MCD7461304.1"/>
    <property type="molecule type" value="Genomic_DNA"/>
</dbReference>
<organism evidence="1 2">
    <name type="scientific">Datura stramonium</name>
    <name type="common">Jimsonweed</name>
    <name type="synonym">Common thornapple</name>
    <dbReference type="NCBI Taxonomy" id="4076"/>
    <lineage>
        <taxon>Eukaryota</taxon>
        <taxon>Viridiplantae</taxon>
        <taxon>Streptophyta</taxon>
        <taxon>Embryophyta</taxon>
        <taxon>Tracheophyta</taxon>
        <taxon>Spermatophyta</taxon>
        <taxon>Magnoliopsida</taxon>
        <taxon>eudicotyledons</taxon>
        <taxon>Gunneridae</taxon>
        <taxon>Pentapetalae</taxon>
        <taxon>asterids</taxon>
        <taxon>lamiids</taxon>
        <taxon>Solanales</taxon>
        <taxon>Solanaceae</taxon>
        <taxon>Solanoideae</taxon>
        <taxon>Datureae</taxon>
        <taxon>Datura</taxon>
    </lineage>
</organism>
<evidence type="ECO:0000313" key="1">
    <source>
        <dbReference type="EMBL" id="MCD7461304.1"/>
    </source>
</evidence>
<protein>
    <submittedName>
        <fullName evidence="1">Uncharacterized protein</fullName>
    </submittedName>
</protein>
<accession>A0ABS8SS40</accession>
<reference evidence="1 2" key="1">
    <citation type="journal article" date="2021" name="BMC Genomics">
        <title>Datura genome reveals duplications of psychoactive alkaloid biosynthetic genes and high mutation rate following tissue culture.</title>
        <authorList>
            <person name="Rajewski A."/>
            <person name="Carter-House D."/>
            <person name="Stajich J."/>
            <person name="Litt A."/>
        </authorList>
    </citation>
    <scope>NUCLEOTIDE SEQUENCE [LARGE SCALE GENOMIC DNA]</scope>
    <source>
        <strain evidence="1">AR-01</strain>
    </source>
</reference>
<name>A0ABS8SS40_DATST</name>
<sequence>MEPPGLRNCNGFYEARRGNKKGAEYSGEELKLKISDNIRLMQKISRSKNVDEDYVEFLKLLYNYDKNSQSYTNEHGNDDSCDKVEEEDEADPQYKMFLANAKPDGRSYVINIDTEDGFPVFIKYEKECECKGCECLCWEKQKDIEMQKDSVDKEILLNICSKDQLKNRRSPRTDLGYDSNRSMGGVDVIFEPYNPTSQRKNGIMRRKLSTGKHGASKRNGKCDTKIRSSEKKMIDKGSKPVHVTVKEEAFDVDEDYELLLKNLQCENQGMKASLRSGCSFEYEAAEDDLEILYDNRNILKKKSEQSEFRQKVMDLLKKPYNPTEYKELWTSVNTKKLVERNMESRRGGVKSYKTKKMGKSYLDHFEDFKERLKQVDNDERKKLKIMRGFWFWLQNLTNGGAFKPWNDTEFLALVAESS</sequence>
<evidence type="ECO:0000313" key="2">
    <source>
        <dbReference type="Proteomes" id="UP000823775"/>
    </source>
</evidence>
<proteinExistence type="predicted"/>
<comment type="caution">
    <text evidence="1">The sequence shown here is derived from an EMBL/GenBank/DDBJ whole genome shotgun (WGS) entry which is preliminary data.</text>
</comment>
<dbReference type="PANTHER" id="PTHR34194:SF2">
    <property type="entry name" value="F14J8.16 PROTEIN"/>
    <property type="match status" value="1"/>
</dbReference>
<dbReference type="PANTHER" id="PTHR34194">
    <property type="entry name" value="F14J8.16 PROTEIN"/>
    <property type="match status" value="1"/>
</dbReference>
<keyword evidence="2" id="KW-1185">Reference proteome</keyword>
<dbReference type="Proteomes" id="UP000823775">
    <property type="component" value="Unassembled WGS sequence"/>
</dbReference>
<gene>
    <name evidence="1" type="ORF">HAX54_045860</name>
</gene>